<dbReference type="SUPFAM" id="SSF52058">
    <property type="entry name" value="L domain-like"/>
    <property type="match status" value="1"/>
</dbReference>
<accession>A0A481YVV7</accession>
<proteinExistence type="predicted"/>
<reference evidence="1" key="1">
    <citation type="journal article" date="2019" name="MBio">
        <title>Virus Genomes from Deep Sea Sediments Expand the Ocean Megavirome and Support Independent Origins of Viral Gigantism.</title>
        <authorList>
            <person name="Backstrom D."/>
            <person name="Yutin N."/>
            <person name="Jorgensen S.L."/>
            <person name="Dharamshi J."/>
            <person name="Homa F."/>
            <person name="Zaremba-Niedwiedzka K."/>
            <person name="Spang A."/>
            <person name="Wolf Y.I."/>
            <person name="Koonin E.V."/>
            <person name="Ettema T.J."/>
        </authorList>
    </citation>
    <scope>NUCLEOTIDE SEQUENCE</scope>
</reference>
<evidence type="ECO:0008006" key="2">
    <source>
        <dbReference type="Google" id="ProtNLM"/>
    </source>
</evidence>
<gene>
    <name evidence="1" type="ORF">LCMAC102_04320</name>
</gene>
<dbReference type="EMBL" id="MK500334">
    <property type="protein sequence ID" value="QBK86636.1"/>
    <property type="molecule type" value="Genomic_DNA"/>
</dbReference>
<evidence type="ECO:0000313" key="1">
    <source>
        <dbReference type="EMBL" id="QBK86636.1"/>
    </source>
</evidence>
<dbReference type="Gene3D" id="3.80.10.10">
    <property type="entry name" value="Ribonuclease Inhibitor"/>
    <property type="match status" value="1"/>
</dbReference>
<name>A0A481YVV7_9VIRU</name>
<sequence length="189" mass="21666">MKQSLKDLGFTENDAANGWSCSNKHLTSLEGCPDLVTWVDCSYNQITSLVGCPESVTWLWCGWNKLTSLKGCPNSVETLYCGGNQLTSLEGLPESVKELYCGFNPLNAIYVNKSLKDIHTINRFRKGMNIVNNIIWNHNANNIQRIWDDYWYKPNEQGESRVAKRQYTKYTNAYQVCHTRKKKLKTTAQ</sequence>
<organism evidence="1">
    <name type="scientific">Marseillevirus LCMAC102</name>
    <dbReference type="NCBI Taxonomy" id="2506603"/>
    <lineage>
        <taxon>Viruses</taxon>
        <taxon>Varidnaviria</taxon>
        <taxon>Bamfordvirae</taxon>
        <taxon>Nucleocytoviricota</taxon>
        <taxon>Megaviricetes</taxon>
        <taxon>Pimascovirales</taxon>
        <taxon>Pimascovirales incertae sedis</taxon>
        <taxon>Marseilleviridae</taxon>
    </lineage>
</organism>
<dbReference type="InterPro" id="IPR032675">
    <property type="entry name" value="LRR_dom_sf"/>
</dbReference>
<protein>
    <recommendedName>
        <fullName evidence="2">Leucine rich repeat protein</fullName>
    </recommendedName>
</protein>